<evidence type="ECO:0000256" key="2">
    <source>
        <dbReference type="ARBA" id="ARBA00022475"/>
    </source>
</evidence>
<feature type="domain" description="GGDEF" evidence="8">
    <location>
        <begin position="443"/>
        <end position="579"/>
    </location>
</feature>
<dbReference type="eggNOG" id="COG2199">
    <property type="taxonomic scope" value="Bacteria"/>
</dbReference>
<dbReference type="SMART" id="SM00267">
    <property type="entry name" value="GGDEF"/>
    <property type="match status" value="1"/>
</dbReference>
<organism evidence="9 10">
    <name type="scientific">Pseudomonas knackmussii (strain DSM 6978 / CCUG 54928 / LMG 23759 / B13)</name>
    <dbReference type="NCBI Taxonomy" id="1301098"/>
    <lineage>
        <taxon>Bacteria</taxon>
        <taxon>Pseudomonadati</taxon>
        <taxon>Pseudomonadota</taxon>
        <taxon>Gammaproteobacteria</taxon>
        <taxon>Pseudomonadales</taxon>
        <taxon>Pseudomonadaceae</taxon>
        <taxon>Pseudomonas</taxon>
    </lineage>
</organism>
<evidence type="ECO:0000256" key="4">
    <source>
        <dbReference type="ARBA" id="ARBA00022989"/>
    </source>
</evidence>
<dbReference type="eggNOG" id="COG5000">
    <property type="taxonomic scope" value="Bacteria"/>
</dbReference>
<dbReference type="InterPro" id="IPR052163">
    <property type="entry name" value="DGC-Regulatory_Protein"/>
</dbReference>
<dbReference type="InterPro" id="IPR003660">
    <property type="entry name" value="HAMP_dom"/>
</dbReference>
<dbReference type="Pfam" id="PF00990">
    <property type="entry name" value="GGDEF"/>
    <property type="match status" value="1"/>
</dbReference>
<evidence type="ECO:0000259" key="7">
    <source>
        <dbReference type="PROSITE" id="PS50885"/>
    </source>
</evidence>
<reference evidence="9 10" key="2">
    <citation type="submission" date="2014-05" db="EMBL/GenBank/DDBJ databases">
        <title>Genome sequence of the 3-chlorobenzoate degrading bacterium Pseudomonas knackmussii B13 shows multiple evidence for horizontal gene transfer.</title>
        <authorList>
            <person name="Miyazaki R."/>
            <person name="Bertelli C."/>
            <person name="Falquet L."/>
            <person name="Robinson-Rechavi M."/>
            <person name="Gharib W."/>
            <person name="Roy S."/>
            <person name="Van der Meer J.R."/>
        </authorList>
    </citation>
    <scope>NUCLEOTIDE SEQUENCE [LARGE SCALE GENOMIC DNA]</scope>
    <source>
        <strain evidence="9 10">B13</strain>
    </source>
</reference>
<dbReference type="SUPFAM" id="SSF55073">
    <property type="entry name" value="Nucleotide cyclase"/>
    <property type="match status" value="1"/>
</dbReference>
<name>A0A024HGG7_PSEKB</name>
<gene>
    <name evidence="9" type="ORF">PKB_2392</name>
</gene>
<dbReference type="HOGENOM" id="CLU_469066_0_0_6"/>
<dbReference type="Gene3D" id="3.30.450.20">
    <property type="entry name" value="PAS domain"/>
    <property type="match status" value="1"/>
</dbReference>
<dbReference type="PATRIC" id="fig|1301098.3.peg.2396"/>
<keyword evidence="4 6" id="KW-1133">Transmembrane helix</keyword>
<dbReference type="PANTHER" id="PTHR46663:SF2">
    <property type="entry name" value="GGDEF DOMAIN-CONTAINING PROTEIN"/>
    <property type="match status" value="1"/>
</dbReference>
<comment type="subcellular location">
    <subcellularLocation>
        <location evidence="1">Cell membrane</location>
        <topology evidence="1">Multi-pass membrane protein</topology>
    </subcellularLocation>
</comment>
<dbReference type="GO" id="GO:0007165">
    <property type="term" value="P:signal transduction"/>
    <property type="evidence" value="ECO:0007669"/>
    <property type="project" value="InterPro"/>
</dbReference>
<evidence type="ECO:0000313" key="9">
    <source>
        <dbReference type="EMBL" id="CDF83739.1"/>
    </source>
</evidence>
<protein>
    <submittedName>
        <fullName evidence="9">Diguanylate cyclase (GGDEF) domain-containing protein</fullName>
    </submittedName>
</protein>
<keyword evidence="5 6" id="KW-0472">Membrane</keyword>
<dbReference type="Proteomes" id="UP000025241">
    <property type="component" value="Chromosome I"/>
</dbReference>
<keyword evidence="10" id="KW-1185">Reference proteome</keyword>
<reference evidence="9 10" key="1">
    <citation type="submission" date="2013-03" db="EMBL/GenBank/DDBJ databases">
        <authorList>
            <person name="Linke B."/>
        </authorList>
    </citation>
    <scope>NUCLEOTIDE SEQUENCE [LARGE SCALE GENOMIC DNA]</scope>
    <source>
        <strain evidence="9 10">B13</strain>
    </source>
</reference>
<evidence type="ECO:0000313" key="10">
    <source>
        <dbReference type="Proteomes" id="UP000025241"/>
    </source>
</evidence>
<dbReference type="OrthoDB" id="9812260at2"/>
<dbReference type="RefSeq" id="WP_043251934.1">
    <property type="nucleotide sequence ID" value="NZ_HG322950.1"/>
</dbReference>
<feature type="transmembrane region" description="Helical" evidence="6">
    <location>
        <begin position="12"/>
        <end position="34"/>
    </location>
</feature>
<dbReference type="InterPro" id="IPR029787">
    <property type="entry name" value="Nucleotide_cyclase"/>
</dbReference>
<evidence type="ECO:0000256" key="6">
    <source>
        <dbReference type="SAM" id="Phobius"/>
    </source>
</evidence>
<keyword evidence="2" id="KW-1003">Cell membrane</keyword>
<accession>A0A024HGG7</accession>
<evidence type="ECO:0000256" key="5">
    <source>
        <dbReference type="ARBA" id="ARBA00023136"/>
    </source>
</evidence>
<dbReference type="InterPro" id="IPR000160">
    <property type="entry name" value="GGDEF_dom"/>
</dbReference>
<keyword evidence="3 6" id="KW-0812">Transmembrane</keyword>
<dbReference type="KEGG" id="pkc:PKB_2392"/>
<dbReference type="STRING" id="1301098.PKB_2392"/>
<dbReference type="CDD" id="cd12913">
    <property type="entry name" value="PDC1_MCP_like"/>
    <property type="match status" value="1"/>
</dbReference>
<dbReference type="EMBL" id="HG322950">
    <property type="protein sequence ID" value="CDF83739.1"/>
    <property type="molecule type" value="Genomic_DNA"/>
</dbReference>
<dbReference type="CDD" id="cd18774">
    <property type="entry name" value="PDC2_HK_sensor"/>
    <property type="match status" value="1"/>
</dbReference>
<dbReference type="Gene3D" id="6.10.340.10">
    <property type="match status" value="1"/>
</dbReference>
<dbReference type="SUPFAM" id="SSF158472">
    <property type="entry name" value="HAMP domain-like"/>
    <property type="match status" value="1"/>
</dbReference>
<dbReference type="SMART" id="SM00304">
    <property type="entry name" value="HAMP"/>
    <property type="match status" value="1"/>
</dbReference>
<evidence type="ECO:0000259" key="8">
    <source>
        <dbReference type="PROSITE" id="PS50887"/>
    </source>
</evidence>
<dbReference type="CDD" id="cd01949">
    <property type="entry name" value="GGDEF"/>
    <property type="match status" value="1"/>
</dbReference>
<dbReference type="NCBIfam" id="TIGR00254">
    <property type="entry name" value="GGDEF"/>
    <property type="match status" value="1"/>
</dbReference>
<dbReference type="InterPro" id="IPR033479">
    <property type="entry name" value="dCache_1"/>
</dbReference>
<proteinExistence type="predicted"/>
<dbReference type="Pfam" id="PF02743">
    <property type="entry name" value="dCache_1"/>
    <property type="match status" value="1"/>
</dbReference>
<dbReference type="GO" id="GO:0005886">
    <property type="term" value="C:plasma membrane"/>
    <property type="evidence" value="ECO:0007669"/>
    <property type="project" value="UniProtKB-SubCell"/>
</dbReference>
<dbReference type="InterPro" id="IPR029151">
    <property type="entry name" value="Sensor-like_sf"/>
</dbReference>
<dbReference type="AlphaFoldDB" id="A0A024HGG7"/>
<dbReference type="InterPro" id="IPR043128">
    <property type="entry name" value="Rev_trsase/Diguanyl_cyclase"/>
</dbReference>
<evidence type="ECO:0000256" key="1">
    <source>
        <dbReference type="ARBA" id="ARBA00004651"/>
    </source>
</evidence>
<sequence length="580" mass="63297">MHLLRLSPSLQRVLLLPYIALVLGLSLVIGVFSYRSGSQSVEEVARHLLTETVQRIGISVQQQLGTAALVLGAAMPEGVPLPADLRGEQRSLIERFWTAASLNRDLNNYVYYGSRDGLAFGLLRRAAGEAELRIKWDSADHRRLYRLADPRAAPVANGVEPTLFDPRLRPWYVQAAQARGDTWTPVYIDFGTHDLVLTRARGLRSADGSLQGVVATDVSLHQLNNLVHSLDISPHGLAFIVEPDGKLVASSKGANLIVDRHIGPQRFNAKDDPDPLVRETYKQLVRRLNAGDSALPGGTFHFDSAMGQAMHVAYSWVRDDAGLAWLTVVAVPSSDFMGDLGRNVLHTVLVALLAVVVAILLGVYIGTWILADIARLSSAAKRIGRGQFDVPLHIGRRDEIGQLAAALENMQAELGTDRLTGLSNRTALEGHLQRVILSPPAAVEFALLFIDLNGFKAINDTYGHEVGDLVLVEVAGRLRDTVRSSDLVARLGGDEFVIVLWRTGNAAQVAQVRDKLERHLGAPLATLREHVGERQVRVGAAVGVAIYPQDGDSIEGLLKHADKGMYRDKQRHKAYAQESS</sequence>
<evidence type="ECO:0000256" key="3">
    <source>
        <dbReference type="ARBA" id="ARBA00022692"/>
    </source>
</evidence>
<dbReference type="Gene3D" id="3.30.70.270">
    <property type="match status" value="1"/>
</dbReference>
<dbReference type="PANTHER" id="PTHR46663">
    <property type="entry name" value="DIGUANYLATE CYCLASE DGCT-RELATED"/>
    <property type="match status" value="1"/>
</dbReference>
<dbReference type="CDD" id="cd06225">
    <property type="entry name" value="HAMP"/>
    <property type="match status" value="1"/>
</dbReference>
<feature type="transmembrane region" description="Helical" evidence="6">
    <location>
        <begin position="344"/>
        <end position="371"/>
    </location>
</feature>
<dbReference type="SUPFAM" id="SSF103190">
    <property type="entry name" value="Sensory domain-like"/>
    <property type="match status" value="1"/>
</dbReference>
<dbReference type="PROSITE" id="PS50885">
    <property type="entry name" value="HAMP"/>
    <property type="match status" value="1"/>
</dbReference>
<feature type="domain" description="HAMP" evidence="7">
    <location>
        <begin position="367"/>
        <end position="419"/>
    </location>
</feature>
<dbReference type="PROSITE" id="PS50887">
    <property type="entry name" value="GGDEF"/>
    <property type="match status" value="1"/>
</dbReference>
<dbReference type="Pfam" id="PF00672">
    <property type="entry name" value="HAMP"/>
    <property type="match status" value="1"/>
</dbReference>